<protein>
    <submittedName>
        <fullName evidence="2">Uncharacterized protein DUF998</fullName>
    </submittedName>
</protein>
<dbReference type="RefSeq" id="WP_121159007.1">
    <property type="nucleotide sequence ID" value="NZ_RBKT01000001.1"/>
</dbReference>
<evidence type="ECO:0000313" key="2">
    <source>
        <dbReference type="EMBL" id="RKR90787.1"/>
    </source>
</evidence>
<name>A0A495JP58_9ACTN</name>
<dbReference type="InterPro" id="IPR009339">
    <property type="entry name" value="DUF998"/>
</dbReference>
<feature type="transmembrane region" description="Helical" evidence="1">
    <location>
        <begin position="113"/>
        <end position="133"/>
    </location>
</feature>
<dbReference type="Pfam" id="PF06197">
    <property type="entry name" value="DUF998"/>
    <property type="match status" value="1"/>
</dbReference>
<feature type="transmembrane region" description="Helical" evidence="1">
    <location>
        <begin position="179"/>
        <end position="201"/>
    </location>
</feature>
<dbReference type="AlphaFoldDB" id="A0A495JP58"/>
<feature type="transmembrane region" description="Helical" evidence="1">
    <location>
        <begin position="145"/>
        <end position="167"/>
    </location>
</feature>
<gene>
    <name evidence="2" type="ORF">BDK92_5168</name>
</gene>
<keyword evidence="1" id="KW-0812">Transmembrane</keyword>
<keyword evidence="1" id="KW-0472">Membrane</keyword>
<evidence type="ECO:0000256" key="1">
    <source>
        <dbReference type="SAM" id="Phobius"/>
    </source>
</evidence>
<organism evidence="2 3">
    <name type="scientific">Micromonospora pisi</name>
    <dbReference type="NCBI Taxonomy" id="589240"/>
    <lineage>
        <taxon>Bacteria</taxon>
        <taxon>Bacillati</taxon>
        <taxon>Actinomycetota</taxon>
        <taxon>Actinomycetes</taxon>
        <taxon>Micromonosporales</taxon>
        <taxon>Micromonosporaceae</taxon>
        <taxon>Micromonospora</taxon>
    </lineage>
</organism>
<keyword evidence="3" id="KW-1185">Reference proteome</keyword>
<proteinExistence type="predicted"/>
<reference evidence="2 3" key="1">
    <citation type="submission" date="2018-10" db="EMBL/GenBank/DDBJ databases">
        <title>Sequencing the genomes of 1000 actinobacteria strains.</title>
        <authorList>
            <person name="Klenk H.-P."/>
        </authorList>
    </citation>
    <scope>NUCLEOTIDE SEQUENCE [LARGE SCALE GENOMIC DNA]</scope>
    <source>
        <strain evidence="2 3">DSM 45175</strain>
    </source>
</reference>
<dbReference type="Proteomes" id="UP000277671">
    <property type="component" value="Unassembled WGS sequence"/>
</dbReference>
<accession>A0A495JP58</accession>
<feature type="transmembrane region" description="Helical" evidence="1">
    <location>
        <begin position="48"/>
        <end position="69"/>
    </location>
</feature>
<sequence length="211" mass="20520">MRRTMVARGAAACVLAGTVTVTLAVVVGPTSALTGYVSEAGVGASGYVTAYRLGVLGVAVALLLFATALVQVLRPAAGLLAAGAAGTGLSASVPCSAGCPLPPFEPTTAAGLVHGSASIAAVACVVFAMLMVAWSAEVSPLLRRLGLVGVALALPLSATIGVAMLTVGRSTLVGVVERALLGVIALWLITSTLAASSSSAAPPPPPPPSGR</sequence>
<keyword evidence="1" id="KW-1133">Transmembrane helix</keyword>
<dbReference type="EMBL" id="RBKT01000001">
    <property type="protein sequence ID" value="RKR90787.1"/>
    <property type="molecule type" value="Genomic_DNA"/>
</dbReference>
<dbReference type="OrthoDB" id="3388437at2"/>
<comment type="caution">
    <text evidence="2">The sequence shown here is derived from an EMBL/GenBank/DDBJ whole genome shotgun (WGS) entry which is preliminary data.</text>
</comment>
<evidence type="ECO:0000313" key="3">
    <source>
        <dbReference type="Proteomes" id="UP000277671"/>
    </source>
</evidence>